<dbReference type="EMBL" id="UYRV01017804">
    <property type="protein sequence ID" value="VDK63760.1"/>
    <property type="molecule type" value="Genomic_DNA"/>
</dbReference>
<name>A0A3P6S7Y8_CYLGO</name>
<keyword evidence="1" id="KW-0472">Membrane</keyword>
<dbReference type="Proteomes" id="UP000271889">
    <property type="component" value="Unassembled WGS sequence"/>
</dbReference>
<feature type="transmembrane region" description="Helical" evidence="1">
    <location>
        <begin position="40"/>
        <end position="61"/>
    </location>
</feature>
<dbReference type="InterPro" id="IPR019319">
    <property type="entry name" value="Plg-R(KT)"/>
</dbReference>
<dbReference type="PANTHER" id="PTHR13411">
    <property type="entry name" value="PLASMINOGEN RECEPTOR (KT)"/>
    <property type="match status" value="1"/>
</dbReference>
<reference evidence="2 3" key="1">
    <citation type="submission" date="2018-11" db="EMBL/GenBank/DDBJ databases">
        <authorList>
            <consortium name="Pathogen Informatics"/>
        </authorList>
    </citation>
    <scope>NUCLEOTIDE SEQUENCE [LARGE SCALE GENOMIC DNA]</scope>
</reference>
<proteinExistence type="predicted"/>
<evidence type="ECO:0000313" key="3">
    <source>
        <dbReference type="Proteomes" id="UP000271889"/>
    </source>
</evidence>
<gene>
    <name evidence="2" type="ORF">CGOC_LOCUS5751</name>
</gene>
<sequence length="129" mass="14683">MHEKYLSEIESEAALKNLDFAQKRALEFTFIFQLVRHQDLFTFEFAAATSMACILLAAGSITKRKDFAIPIAPLVMWAGYRYENAFGENHEVVKDKAEALLKKGDPRLNMVGGPITLKEIDAYRERHFG</sequence>
<evidence type="ECO:0000256" key="1">
    <source>
        <dbReference type="SAM" id="Phobius"/>
    </source>
</evidence>
<keyword evidence="1" id="KW-1133">Transmembrane helix</keyword>
<organism evidence="2 3">
    <name type="scientific">Cylicostephanus goldi</name>
    <name type="common">Nematode worm</name>
    <dbReference type="NCBI Taxonomy" id="71465"/>
    <lineage>
        <taxon>Eukaryota</taxon>
        <taxon>Metazoa</taxon>
        <taxon>Ecdysozoa</taxon>
        <taxon>Nematoda</taxon>
        <taxon>Chromadorea</taxon>
        <taxon>Rhabditida</taxon>
        <taxon>Rhabditina</taxon>
        <taxon>Rhabditomorpha</taxon>
        <taxon>Strongyloidea</taxon>
        <taxon>Strongylidae</taxon>
        <taxon>Cylicostephanus</taxon>
    </lineage>
</organism>
<evidence type="ECO:0000313" key="2">
    <source>
        <dbReference type="EMBL" id="VDK63760.1"/>
    </source>
</evidence>
<dbReference type="GO" id="GO:0005886">
    <property type="term" value="C:plasma membrane"/>
    <property type="evidence" value="ECO:0007669"/>
    <property type="project" value="InterPro"/>
</dbReference>
<dbReference type="PANTHER" id="PTHR13411:SF6">
    <property type="entry name" value="PLASMINOGEN RECEPTOR (KT)"/>
    <property type="match status" value="1"/>
</dbReference>
<protein>
    <submittedName>
        <fullName evidence="2">Uncharacterized protein</fullName>
    </submittedName>
</protein>
<dbReference type="Pfam" id="PF10166">
    <property type="entry name" value="DUF2368"/>
    <property type="match status" value="1"/>
</dbReference>
<dbReference type="OrthoDB" id="10256697at2759"/>
<keyword evidence="1" id="KW-0812">Transmembrane</keyword>
<dbReference type="AlphaFoldDB" id="A0A3P6S7Y8"/>
<keyword evidence="3" id="KW-1185">Reference proteome</keyword>
<accession>A0A3P6S7Y8</accession>